<dbReference type="InterPro" id="IPR002133">
    <property type="entry name" value="S-AdoMet_synthetase"/>
</dbReference>
<dbReference type="GO" id="GO:0046872">
    <property type="term" value="F:metal ion binding"/>
    <property type="evidence" value="ECO:0007669"/>
    <property type="project" value="UniProtKB-KW"/>
</dbReference>
<keyword evidence="6" id="KW-0460">Magnesium</keyword>
<organism evidence="13 14">
    <name type="scientific">Methylococcus geothermalis</name>
    <dbReference type="NCBI Taxonomy" id="2681310"/>
    <lineage>
        <taxon>Bacteria</taxon>
        <taxon>Pseudomonadati</taxon>
        <taxon>Pseudomonadota</taxon>
        <taxon>Gammaproteobacteria</taxon>
        <taxon>Methylococcales</taxon>
        <taxon>Methylococcaceae</taxon>
        <taxon>Methylococcus</taxon>
    </lineage>
</organism>
<evidence type="ECO:0000259" key="12">
    <source>
        <dbReference type="Pfam" id="PF02773"/>
    </source>
</evidence>
<dbReference type="GO" id="GO:0006556">
    <property type="term" value="P:S-adenosylmethionine biosynthetic process"/>
    <property type="evidence" value="ECO:0007669"/>
    <property type="project" value="UniProtKB-UniRule"/>
</dbReference>
<proteinExistence type="inferred from homology"/>
<dbReference type="NCBIfam" id="TIGR01034">
    <property type="entry name" value="metK"/>
    <property type="match status" value="1"/>
</dbReference>
<evidence type="ECO:0000256" key="9">
    <source>
        <dbReference type="RuleBase" id="RU004462"/>
    </source>
</evidence>
<evidence type="ECO:0000256" key="8">
    <source>
        <dbReference type="NCBIfam" id="TIGR01034"/>
    </source>
</evidence>
<dbReference type="EMBL" id="CP046565">
    <property type="protein sequence ID" value="QJD29164.1"/>
    <property type="molecule type" value="Genomic_DNA"/>
</dbReference>
<dbReference type="AlphaFoldDB" id="A0A858Q5T8"/>
<evidence type="ECO:0000256" key="2">
    <source>
        <dbReference type="ARBA" id="ARBA00022679"/>
    </source>
</evidence>
<keyword evidence="7" id="KW-0630">Potassium</keyword>
<feature type="domain" description="S-adenosylmethionine synthetase N-terminal" evidence="10">
    <location>
        <begin position="5"/>
        <end position="99"/>
    </location>
</feature>
<evidence type="ECO:0000256" key="4">
    <source>
        <dbReference type="ARBA" id="ARBA00022741"/>
    </source>
</evidence>
<evidence type="ECO:0000256" key="1">
    <source>
        <dbReference type="ARBA" id="ARBA00022563"/>
    </source>
</evidence>
<dbReference type="GO" id="GO:0005524">
    <property type="term" value="F:ATP binding"/>
    <property type="evidence" value="ECO:0007669"/>
    <property type="project" value="UniProtKB-KW"/>
</dbReference>
<keyword evidence="2 13" id="KW-0808">Transferase</keyword>
<dbReference type="Proteomes" id="UP000503004">
    <property type="component" value="Chromosome"/>
</dbReference>
<dbReference type="InterPro" id="IPR022636">
    <property type="entry name" value="S-AdoMet_synthetase_sfam"/>
</dbReference>
<evidence type="ECO:0000313" key="14">
    <source>
        <dbReference type="Proteomes" id="UP000503004"/>
    </source>
</evidence>
<dbReference type="RefSeq" id="WP_169602405.1">
    <property type="nucleotide sequence ID" value="NZ_CP046565.1"/>
</dbReference>
<keyword evidence="14" id="KW-1185">Reference proteome</keyword>
<dbReference type="InterPro" id="IPR022628">
    <property type="entry name" value="S-AdoMet_synt_N"/>
</dbReference>
<evidence type="ECO:0000259" key="11">
    <source>
        <dbReference type="Pfam" id="PF02772"/>
    </source>
</evidence>
<evidence type="ECO:0000313" key="13">
    <source>
        <dbReference type="EMBL" id="QJD29164.1"/>
    </source>
</evidence>
<evidence type="ECO:0000256" key="6">
    <source>
        <dbReference type="ARBA" id="ARBA00022842"/>
    </source>
</evidence>
<keyword evidence="3" id="KW-0479">Metal-binding</keyword>
<keyword evidence="5" id="KW-0067">ATP-binding</keyword>
<dbReference type="KEGG" id="metu:GNH96_03735"/>
<dbReference type="InterPro" id="IPR022630">
    <property type="entry name" value="S-AdoMet_synt_C"/>
</dbReference>
<evidence type="ECO:0000256" key="3">
    <source>
        <dbReference type="ARBA" id="ARBA00022723"/>
    </source>
</evidence>
<accession>A0A858Q5T8</accession>
<evidence type="ECO:0000256" key="5">
    <source>
        <dbReference type="ARBA" id="ARBA00022840"/>
    </source>
</evidence>
<sequence>MKKTFLFTSEAVTEGHPDCVCDIIADAVVDRFLQQDPYARVVTECALSKSVIFLAARFASTAVVDIPELARRTIEDIGYHPEEFSAPESTVVTSFIVQSLESRAQRDEAEMTDKELDKLTVKNQVTQFGFACSQTPELLPLPIVLARRLARQLTGARRRGEVPYLSPDCTTQVGVEFDQGKPARIHSITLIAGTHGVPNLSLEALRGDLDKWVIAPAFEGEAVRPDKKTEIFVNPRGMLHRSGPAAHSGMTGRKSASDTYGGYARHAGSALSGKGPLRIDRVAAYAARHAAKNVVAAGLAEECEVQLSYTIGQARPVSVQVSTFGTGSIGEDIIKQRLEKRFDFRLGAIVRDFNLRRLPAEYRGSFYRMLPGHGHFGASFTALPWERTDKADLLAGE</sequence>
<dbReference type="Pfam" id="PF00438">
    <property type="entry name" value="S-AdoMet_synt_N"/>
    <property type="match status" value="1"/>
</dbReference>
<keyword evidence="4" id="KW-0547">Nucleotide-binding</keyword>
<gene>
    <name evidence="13" type="ORF">GNH96_03735</name>
</gene>
<dbReference type="CDD" id="cd18079">
    <property type="entry name" value="S-AdoMet_synt"/>
    <property type="match status" value="1"/>
</dbReference>
<dbReference type="Pfam" id="PF02773">
    <property type="entry name" value="S-AdoMet_synt_C"/>
    <property type="match status" value="1"/>
</dbReference>
<name>A0A858Q5T8_9GAMM</name>
<dbReference type="SUPFAM" id="SSF55973">
    <property type="entry name" value="S-adenosylmethionine synthetase"/>
    <property type="match status" value="3"/>
</dbReference>
<dbReference type="EC" id="2.5.1.6" evidence="8"/>
<evidence type="ECO:0000256" key="7">
    <source>
        <dbReference type="ARBA" id="ARBA00022958"/>
    </source>
</evidence>
<comment type="similarity">
    <text evidence="9">Belongs to the AdoMet synthase family.</text>
</comment>
<feature type="domain" description="S-adenosylmethionine synthetase central" evidence="11">
    <location>
        <begin position="120"/>
        <end position="238"/>
    </location>
</feature>
<dbReference type="InterPro" id="IPR022629">
    <property type="entry name" value="S-AdoMet_synt_central"/>
</dbReference>
<keyword evidence="1" id="KW-0554">One-carbon metabolism</keyword>
<dbReference type="GO" id="GO:0006730">
    <property type="term" value="P:one-carbon metabolic process"/>
    <property type="evidence" value="ECO:0007669"/>
    <property type="project" value="UniProtKB-KW"/>
</dbReference>
<feature type="domain" description="S-adenosylmethionine synthetase C-terminal" evidence="12">
    <location>
        <begin position="243"/>
        <end position="387"/>
    </location>
</feature>
<dbReference type="Pfam" id="PF02772">
    <property type="entry name" value="S-AdoMet_synt_M"/>
    <property type="match status" value="1"/>
</dbReference>
<dbReference type="PIRSF" id="PIRSF000497">
    <property type="entry name" value="MAT"/>
    <property type="match status" value="1"/>
</dbReference>
<reference evidence="14" key="1">
    <citation type="submission" date="2019-12" db="EMBL/GenBank/DDBJ databases">
        <authorList>
            <person name="Awala S.I."/>
            <person name="Rhee S.K."/>
        </authorList>
    </citation>
    <scope>NUCLEOTIDE SEQUENCE [LARGE SCALE GENOMIC DNA]</scope>
    <source>
        <strain evidence="14">IM1</strain>
    </source>
</reference>
<protein>
    <recommendedName>
        <fullName evidence="8">Methionine adenosyltransferase</fullName>
        <ecNumber evidence="8">2.5.1.6</ecNumber>
    </recommendedName>
</protein>
<evidence type="ECO:0000259" key="10">
    <source>
        <dbReference type="Pfam" id="PF00438"/>
    </source>
</evidence>
<dbReference type="Gene3D" id="3.30.300.10">
    <property type="match status" value="3"/>
</dbReference>
<dbReference type="PANTHER" id="PTHR11964">
    <property type="entry name" value="S-ADENOSYLMETHIONINE SYNTHETASE"/>
    <property type="match status" value="1"/>
</dbReference>
<dbReference type="GO" id="GO:0004478">
    <property type="term" value="F:methionine adenosyltransferase activity"/>
    <property type="evidence" value="ECO:0007669"/>
    <property type="project" value="UniProtKB-UniRule"/>
</dbReference>